<feature type="domain" description="DNA2/NAM7 helicase helicase" evidence="1">
    <location>
        <begin position="44"/>
        <end position="100"/>
    </location>
</feature>
<evidence type="ECO:0000259" key="2">
    <source>
        <dbReference type="Pfam" id="PF13087"/>
    </source>
</evidence>
<reference evidence="3 4" key="1">
    <citation type="submission" date="2024-09" db="EMBL/GenBank/DDBJ databases">
        <title>Chromosome-scale assembly of Riccia sorocarpa.</title>
        <authorList>
            <person name="Paukszto L."/>
        </authorList>
    </citation>
    <scope>NUCLEOTIDE SEQUENCE [LARGE SCALE GENOMIC DNA]</scope>
    <source>
        <strain evidence="3">LP-2024</strain>
        <tissue evidence="3">Aerial parts of the thallus</tissue>
    </source>
</reference>
<dbReference type="EMBL" id="JBJQOH010000003">
    <property type="protein sequence ID" value="KAL3694805.1"/>
    <property type="molecule type" value="Genomic_DNA"/>
</dbReference>
<dbReference type="AlphaFoldDB" id="A0ABD3HXH9"/>
<feature type="domain" description="DNA2/NAM7 helicase-like C-terminal" evidence="2">
    <location>
        <begin position="248"/>
        <end position="289"/>
    </location>
</feature>
<comment type="caution">
    <text evidence="3">The sequence shown here is derived from an EMBL/GenBank/DDBJ whole genome shotgun (WGS) entry which is preliminary data.</text>
</comment>
<evidence type="ECO:0000259" key="1">
    <source>
        <dbReference type="Pfam" id="PF13086"/>
    </source>
</evidence>
<gene>
    <name evidence="3" type="ORF">R1sor_008456</name>
</gene>
<keyword evidence="4" id="KW-1185">Reference proteome</keyword>
<proteinExistence type="predicted"/>
<dbReference type="CDD" id="cd18808">
    <property type="entry name" value="SF1_C_Upf1"/>
    <property type="match status" value="1"/>
</dbReference>
<dbReference type="Pfam" id="PF13086">
    <property type="entry name" value="AAA_11"/>
    <property type="match status" value="1"/>
</dbReference>
<dbReference type="InterPro" id="IPR041679">
    <property type="entry name" value="DNA2/NAM7-like_C"/>
</dbReference>
<evidence type="ECO:0000313" key="3">
    <source>
        <dbReference type="EMBL" id="KAL3694805.1"/>
    </source>
</evidence>
<dbReference type="InterPro" id="IPR027417">
    <property type="entry name" value="P-loop_NTPase"/>
</dbReference>
<dbReference type="PANTHER" id="PTHR10887:SF522">
    <property type="entry name" value="P-LOOP CONTAINING NUCLEOSIDE TRIPHOSPHATE HYDROLASES SUPERFAMILY PROTEIN"/>
    <property type="match status" value="1"/>
</dbReference>
<dbReference type="PANTHER" id="PTHR10887">
    <property type="entry name" value="DNA2/NAM7 HELICASE FAMILY"/>
    <property type="match status" value="1"/>
</dbReference>
<dbReference type="InterPro" id="IPR041677">
    <property type="entry name" value="DNA2/NAM7_AAA_11"/>
</dbReference>
<evidence type="ECO:0000313" key="4">
    <source>
        <dbReference type="Proteomes" id="UP001633002"/>
    </source>
</evidence>
<accession>A0ABD3HXH9</accession>
<name>A0ABD3HXH9_9MARC</name>
<feature type="domain" description="DNA2/NAM7 helicase-like C-terminal" evidence="2">
    <location>
        <begin position="294"/>
        <end position="389"/>
    </location>
</feature>
<protein>
    <recommendedName>
        <fullName evidence="5">DNA2/NAM7 helicase-like C-terminal domain-containing protein</fullName>
    </recommendedName>
</protein>
<dbReference type="Pfam" id="PF13087">
    <property type="entry name" value="AAA_12"/>
    <property type="match status" value="2"/>
</dbReference>
<dbReference type="Gene3D" id="3.40.50.300">
    <property type="entry name" value="P-loop containing nucleotide triphosphate hydrolases"/>
    <property type="match status" value="2"/>
</dbReference>
<dbReference type="InterPro" id="IPR047187">
    <property type="entry name" value="SF1_C_Upf1"/>
</dbReference>
<organism evidence="3 4">
    <name type="scientific">Riccia sorocarpa</name>
    <dbReference type="NCBI Taxonomy" id="122646"/>
    <lineage>
        <taxon>Eukaryota</taxon>
        <taxon>Viridiplantae</taxon>
        <taxon>Streptophyta</taxon>
        <taxon>Embryophyta</taxon>
        <taxon>Marchantiophyta</taxon>
        <taxon>Marchantiopsida</taxon>
        <taxon>Marchantiidae</taxon>
        <taxon>Marchantiales</taxon>
        <taxon>Ricciaceae</taxon>
        <taxon>Riccia</taxon>
    </lineage>
</organism>
<dbReference type="InterPro" id="IPR045055">
    <property type="entry name" value="DNA2/NAM7-like"/>
</dbReference>
<sequence>MFQKLKLLLPRPLLWIIVRNLRFLTIIQSNGRGIVRNRRLFTIIIDKRNLRLIKGPPGTGKTSVVVSFLSVITCLDYRTLVCASGNRAICEVAQRFVYLVNQMPSPEKSFQYYAFFHTYGCVGTCKFLQMGDIVLVDNDERLEVESTLSMIYLPLRVKRLSDTVSHSRFWRQSLQNVEKTLKNPHSLFEARDPAGRACVQNSGNSGNFQSLVIDEASQMPGLQQAVLVGDEKQLQSTVLSLMASDSGYGRSLFERLQIVQHPHQLLRTQYRMHPEISSFPNREFYGGVLYFLVKKLQRVCEDHGIRRTSVRIITPYSSQVDPLSRKLCEGDENSLKQFPNLRVEIKTIDGFQCAERGVVLFSTVRANREGKIGFLTEYGRLNVALRRAK</sequence>
<dbReference type="Proteomes" id="UP001633002">
    <property type="component" value="Unassembled WGS sequence"/>
</dbReference>
<dbReference type="SUPFAM" id="SSF52540">
    <property type="entry name" value="P-loop containing nucleoside triphosphate hydrolases"/>
    <property type="match status" value="1"/>
</dbReference>
<evidence type="ECO:0008006" key="5">
    <source>
        <dbReference type="Google" id="ProtNLM"/>
    </source>
</evidence>